<dbReference type="Proteomes" id="UP000320390">
    <property type="component" value="Chromosome"/>
</dbReference>
<evidence type="ECO:0000313" key="4">
    <source>
        <dbReference type="Proteomes" id="UP000320390"/>
    </source>
</evidence>
<dbReference type="AlphaFoldDB" id="A0A518EQR9"/>
<evidence type="ECO:0000256" key="2">
    <source>
        <dbReference type="ARBA" id="ARBA00024446"/>
    </source>
</evidence>
<keyword evidence="2" id="KW-1283">Bacterial microcompartment</keyword>
<evidence type="ECO:0000313" key="3">
    <source>
        <dbReference type="EMBL" id="QDV06442.1"/>
    </source>
</evidence>
<dbReference type="GO" id="GO:0031469">
    <property type="term" value="C:bacterial microcompartment"/>
    <property type="evidence" value="ECO:0007669"/>
    <property type="project" value="UniProtKB-SubCell"/>
</dbReference>
<comment type="subcellular location">
    <subcellularLocation>
        <location evidence="1">Bacterial microcompartment</location>
    </subcellularLocation>
</comment>
<dbReference type="PROSITE" id="PS51932">
    <property type="entry name" value="BMV"/>
    <property type="match status" value="1"/>
</dbReference>
<reference evidence="3 4" key="1">
    <citation type="submission" date="2019-02" db="EMBL/GenBank/DDBJ databases">
        <title>Deep-cultivation of Planctomycetes and their phenomic and genomic characterization uncovers novel biology.</title>
        <authorList>
            <person name="Wiegand S."/>
            <person name="Jogler M."/>
            <person name="Boedeker C."/>
            <person name="Pinto D."/>
            <person name="Vollmers J."/>
            <person name="Rivas-Marin E."/>
            <person name="Kohn T."/>
            <person name="Peeters S.H."/>
            <person name="Heuer A."/>
            <person name="Rast P."/>
            <person name="Oberbeckmann S."/>
            <person name="Bunk B."/>
            <person name="Jeske O."/>
            <person name="Meyerdierks A."/>
            <person name="Storesund J.E."/>
            <person name="Kallscheuer N."/>
            <person name="Luecker S."/>
            <person name="Lage O.M."/>
            <person name="Pohl T."/>
            <person name="Merkel B.J."/>
            <person name="Hornburger P."/>
            <person name="Mueller R.-W."/>
            <person name="Bruemmer F."/>
            <person name="Labrenz M."/>
            <person name="Spormann A.M."/>
            <person name="Op den Camp H."/>
            <person name="Overmann J."/>
            <person name="Amann R."/>
            <person name="Jetten M.S.M."/>
            <person name="Mascher T."/>
            <person name="Medema M.H."/>
            <person name="Devos D.P."/>
            <person name="Kaster A.-K."/>
            <person name="Ovreas L."/>
            <person name="Rohde M."/>
            <person name="Galperin M.Y."/>
            <person name="Jogler C."/>
        </authorList>
    </citation>
    <scope>NUCLEOTIDE SEQUENCE [LARGE SCALE GENOMIC DNA]</scope>
    <source>
        <strain evidence="3 4">Poly30</strain>
    </source>
</reference>
<dbReference type="Gene3D" id="2.40.50.220">
    <property type="entry name" value="EutN/Ccml"/>
    <property type="match status" value="1"/>
</dbReference>
<gene>
    <name evidence="3" type="primary">ccmL_1</name>
    <name evidence="3" type="ORF">Poly30_19510</name>
</gene>
<dbReference type="Pfam" id="PF03319">
    <property type="entry name" value="EutN_CcmL"/>
    <property type="match status" value="1"/>
</dbReference>
<dbReference type="SUPFAM" id="SSF159133">
    <property type="entry name" value="EutN/CcmL-like"/>
    <property type="match status" value="1"/>
</dbReference>
<dbReference type="PANTHER" id="PTHR36539:SF1">
    <property type="entry name" value="BACTERIAL MICROCOMPARTMENT SHELL VERTEX PROTEIN EUTN"/>
    <property type="match status" value="1"/>
</dbReference>
<name>A0A518EQR9_9BACT</name>
<dbReference type="EMBL" id="CP036434">
    <property type="protein sequence ID" value="QDV06442.1"/>
    <property type="molecule type" value="Genomic_DNA"/>
</dbReference>
<dbReference type="OrthoDB" id="196195at2"/>
<evidence type="ECO:0000256" key="1">
    <source>
        <dbReference type="ARBA" id="ARBA00024322"/>
    </source>
</evidence>
<sequence>MILADVIGTVVAQAEVVPALRGRTLLLVRPVTPEGSAVQRKPRVAIDTIGAGVGDRVLVIDEGNSGRQILGARDAPVKTLIVGFVDEVEIGGRVVYDHRAQKEAETI</sequence>
<protein>
    <submittedName>
        <fullName evidence="3">Carbon dioxide concentrating mechanism protein CcmL</fullName>
    </submittedName>
</protein>
<accession>A0A518EQR9</accession>
<dbReference type="RefSeq" id="WP_145196626.1">
    <property type="nucleotide sequence ID" value="NZ_CP036434.1"/>
</dbReference>
<dbReference type="InterPro" id="IPR036677">
    <property type="entry name" value="EutN_CcmL_sf"/>
</dbReference>
<dbReference type="PANTHER" id="PTHR36539">
    <property type="entry name" value="ETHANOLAMINE UTILIZATION PROTEIN EUTN"/>
    <property type="match status" value="1"/>
</dbReference>
<proteinExistence type="predicted"/>
<keyword evidence="4" id="KW-1185">Reference proteome</keyword>
<dbReference type="InterPro" id="IPR004992">
    <property type="entry name" value="EutN_CcmL"/>
</dbReference>
<organism evidence="3 4">
    <name type="scientific">Saltatorellus ferox</name>
    <dbReference type="NCBI Taxonomy" id="2528018"/>
    <lineage>
        <taxon>Bacteria</taxon>
        <taxon>Pseudomonadati</taxon>
        <taxon>Planctomycetota</taxon>
        <taxon>Planctomycetia</taxon>
        <taxon>Planctomycetia incertae sedis</taxon>
        <taxon>Saltatorellus</taxon>
    </lineage>
</organism>